<keyword evidence="2" id="KW-1185">Reference proteome</keyword>
<evidence type="ECO:0000313" key="1">
    <source>
        <dbReference type="EMBL" id="CQR29824.1"/>
    </source>
</evidence>
<reference evidence="1 2" key="1">
    <citation type="submission" date="2015-03" db="EMBL/GenBank/DDBJ databases">
        <authorList>
            <person name="Regsiter A."/>
            <person name="william w."/>
        </authorList>
    </citation>
    <scope>NUCLEOTIDE SEQUENCE [LARGE SCALE GENOMIC DNA]</scope>
    <source>
        <strain evidence="1 2">CB1</strain>
    </source>
</reference>
<accession>A0ABM9T556</accession>
<comment type="caution">
    <text evidence="1">The sequence shown here is derived from an EMBL/GenBank/DDBJ whole genome shotgun (WGS) entry which is preliminary data.</text>
</comment>
<dbReference type="Proteomes" id="UP000078599">
    <property type="component" value="Unassembled WGS sequence"/>
</dbReference>
<dbReference type="EMBL" id="CTRI01000005">
    <property type="protein sequence ID" value="CQR29824.1"/>
    <property type="molecule type" value="Genomic_DNA"/>
</dbReference>
<proteinExistence type="predicted"/>
<gene>
    <name evidence="1" type="ORF">THICB1_130001</name>
</gene>
<name>A0ABM9T556_THIA3</name>
<organism evidence="1 2">
    <name type="scientific">Thiomonas arsenitoxydans (strain DSM 22701 / CIP 110005 / 3As)</name>
    <dbReference type="NCBI Taxonomy" id="426114"/>
    <lineage>
        <taxon>Bacteria</taxon>
        <taxon>Pseudomonadati</taxon>
        <taxon>Pseudomonadota</taxon>
        <taxon>Betaproteobacteria</taxon>
        <taxon>Burkholderiales</taxon>
        <taxon>Thiomonas</taxon>
    </lineage>
</organism>
<evidence type="ECO:0000313" key="2">
    <source>
        <dbReference type="Proteomes" id="UP000078599"/>
    </source>
</evidence>
<protein>
    <submittedName>
        <fullName evidence="1">Uncharacterized protein</fullName>
    </submittedName>
</protein>
<sequence length="63" mass="6638">MARFSGCISARTNPLEVIARSTGLSRNTVRTWLRQPGDVVSRYAVVLGVACDGDTVGGTIGDI</sequence>